<evidence type="ECO:0000256" key="3">
    <source>
        <dbReference type="ARBA" id="ARBA00022692"/>
    </source>
</evidence>
<keyword evidence="5 6" id="KW-0472">Membrane</keyword>
<dbReference type="OrthoDB" id="9810134at2"/>
<name>A0A3S2VSP0_9PROT</name>
<dbReference type="EMBL" id="SADE01000001">
    <property type="protein sequence ID" value="RVU38894.1"/>
    <property type="molecule type" value="Genomic_DNA"/>
</dbReference>
<dbReference type="PANTHER" id="PTHR11384:SF59">
    <property type="entry name" value="LYSOSOMAL COBALAMIN TRANSPORTER ABCD4"/>
    <property type="match status" value="1"/>
</dbReference>
<keyword evidence="8" id="KW-1185">Reference proteome</keyword>
<feature type="transmembrane region" description="Helical" evidence="6">
    <location>
        <begin position="172"/>
        <end position="193"/>
    </location>
</feature>
<dbReference type="GO" id="GO:0015833">
    <property type="term" value="P:peptide transport"/>
    <property type="evidence" value="ECO:0007669"/>
    <property type="project" value="InterPro"/>
</dbReference>
<evidence type="ECO:0000313" key="8">
    <source>
        <dbReference type="Proteomes" id="UP000287447"/>
    </source>
</evidence>
<dbReference type="InterPro" id="IPR050835">
    <property type="entry name" value="ABC_transporter_sub-D"/>
</dbReference>
<comment type="caution">
    <text evidence="7">The sequence shown here is derived from an EMBL/GenBank/DDBJ whole genome shotgun (WGS) entry which is preliminary data.</text>
</comment>
<dbReference type="Proteomes" id="UP000287447">
    <property type="component" value="Unassembled WGS sequence"/>
</dbReference>
<evidence type="ECO:0000256" key="2">
    <source>
        <dbReference type="ARBA" id="ARBA00022448"/>
    </source>
</evidence>
<comment type="subcellular location">
    <subcellularLocation>
        <location evidence="1">Cell membrane</location>
        <topology evidence="1">Multi-pass membrane protein</topology>
    </subcellularLocation>
</comment>
<dbReference type="SUPFAM" id="SSF90123">
    <property type="entry name" value="ABC transporter transmembrane region"/>
    <property type="match status" value="1"/>
</dbReference>
<sequence length="338" mass="39099">MFRSFFLSKEWAVWAWGGMAIIFGGTWYQVQLDVRINEWFGGFYDVVQKALGEPGSVTMPEFYGFLLTFGKIAGIYIVVAVFLGFFTKHWTFRWRHAMNDFYTSHWDSLRHIEGASQRVQEDTRRFANIMESLGSRLLDSLMTLVAFLPILWGLSKQVTEIPIFGEVQHALVYVAIIFALFGTAVLAVVGIKLPGLEFNNQKVEAAYRKELVYGEDHEDRATPPTVKELFLNVRRNYFRLFFHYMYFDVAKWSYLQFGVLVPYMALAPTIVSGAITLGVMQQIVRAFGRVESSFQFLVHSWTIIVELMSVYKRLRAFEATIYDEPDPDRWEVADDTVK</sequence>
<dbReference type="GO" id="GO:0005886">
    <property type="term" value="C:plasma membrane"/>
    <property type="evidence" value="ECO:0007669"/>
    <property type="project" value="UniProtKB-SubCell"/>
</dbReference>
<keyword evidence="4 6" id="KW-1133">Transmembrane helix</keyword>
<feature type="transmembrane region" description="Helical" evidence="6">
    <location>
        <begin position="133"/>
        <end position="152"/>
    </location>
</feature>
<reference evidence="8" key="1">
    <citation type="submission" date="2019-01" db="EMBL/GenBank/DDBJ databases">
        <title>Gri0909 isolated from a small marine red alga.</title>
        <authorList>
            <person name="Kim J."/>
            <person name="Jeong S.E."/>
            <person name="Jeon C.O."/>
        </authorList>
    </citation>
    <scope>NUCLEOTIDE SEQUENCE [LARGE SCALE GENOMIC DNA]</scope>
    <source>
        <strain evidence="8">Gri0909</strain>
    </source>
</reference>
<organism evidence="7 8">
    <name type="scientific">Hwanghaeella grinnelliae</name>
    <dbReference type="NCBI Taxonomy" id="2500179"/>
    <lineage>
        <taxon>Bacteria</taxon>
        <taxon>Pseudomonadati</taxon>
        <taxon>Pseudomonadota</taxon>
        <taxon>Alphaproteobacteria</taxon>
        <taxon>Rhodospirillales</taxon>
        <taxon>Rhodospirillaceae</taxon>
        <taxon>Hwanghaeella</taxon>
    </lineage>
</organism>
<dbReference type="PANTHER" id="PTHR11384">
    <property type="entry name" value="ATP-BINDING CASSETTE, SUB-FAMILY D MEMBER"/>
    <property type="match status" value="1"/>
</dbReference>
<evidence type="ECO:0000256" key="4">
    <source>
        <dbReference type="ARBA" id="ARBA00022989"/>
    </source>
</evidence>
<protein>
    <submittedName>
        <fullName evidence="7">Peptide antibiotic transporter SbmA</fullName>
    </submittedName>
</protein>
<keyword evidence="2" id="KW-0813">Transport</keyword>
<dbReference type="Pfam" id="PF05992">
    <property type="entry name" value="SbmA_BacA"/>
    <property type="match status" value="1"/>
</dbReference>
<dbReference type="NCBIfam" id="NF008306">
    <property type="entry name" value="PRK11098.1"/>
    <property type="match status" value="1"/>
</dbReference>
<dbReference type="RefSeq" id="WP_127764265.1">
    <property type="nucleotide sequence ID" value="NZ_SADE01000001.1"/>
</dbReference>
<dbReference type="InterPro" id="IPR009248">
    <property type="entry name" value="SbmA_BacA"/>
</dbReference>
<dbReference type="NCBIfam" id="NF009036">
    <property type="entry name" value="PRK12369.1"/>
    <property type="match status" value="1"/>
</dbReference>
<proteinExistence type="predicted"/>
<evidence type="ECO:0000256" key="5">
    <source>
        <dbReference type="ARBA" id="ARBA00023136"/>
    </source>
</evidence>
<evidence type="ECO:0000313" key="7">
    <source>
        <dbReference type="EMBL" id="RVU38894.1"/>
    </source>
</evidence>
<feature type="transmembrane region" description="Helical" evidence="6">
    <location>
        <begin position="260"/>
        <end position="280"/>
    </location>
</feature>
<gene>
    <name evidence="7" type="primary">sbmA</name>
    <name evidence="7" type="ORF">EOI86_06405</name>
</gene>
<evidence type="ECO:0000256" key="6">
    <source>
        <dbReference type="SAM" id="Phobius"/>
    </source>
</evidence>
<feature type="transmembrane region" description="Helical" evidence="6">
    <location>
        <begin position="12"/>
        <end position="30"/>
    </location>
</feature>
<feature type="transmembrane region" description="Helical" evidence="6">
    <location>
        <begin position="62"/>
        <end position="86"/>
    </location>
</feature>
<dbReference type="GO" id="GO:1904680">
    <property type="term" value="F:peptide transmembrane transporter activity"/>
    <property type="evidence" value="ECO:0007669"/>
    <property type="project" value="InterPro"/>
</dbReference>
<dbReference type="InterPro" id="IPR036640">
    <property type="entry name" value="ABC1_TM_sf"/>
</dbReference>
<dbReference type="GO" id="GO:0005524">
    <property type="term" value="F:ATP binding"/>
    <property type="evidence" value="ECO:0007669"/>
    <property type="project" value="InterPro"/>
</dbReference>
<dbReference type="AlphaFoldDB" id="A0A3S2VSP0"/>
<evidence type="ECO:0000256" key="1">
    <source>
        <dbReference type="ARBA" id="ARBA00004651"/>
    </source>
</evidence>
<keyword evidence="3 6" id="KW-0812">Transmembrane</keyword>
<accession>A0A3S2VSP0</accession>